<evidence type="ECO:0000256" key="19">
    <source>
        <dbReference type="PIRSR" id="PIRSR039102-1"/>
    </source>
</evidence>
<keyword evidence="10 21" id="KW-0547">Nucleotide-binding</keyword>
<keyword evidence="9 20" id="KW-0479">Metal-binding</keyword>
<dbReference type="EC" id="6.3.2.4" evidence="6 18"/>
<dbReference type="GO" id="GO:0008716">
    <property type="term" value="F:D-alanine-D-alanine ligase activity"/>
    <property type="evidence" value="ECO:0007669"/>
    <property type="project" value="UniProtKB-UniRule"/>
</dbReference>
<feature type="active site" evidence="19">
    <location>
        <position position="12"/>
    </location>
</feature>
<evidence type="ECO:0000256" key="5">
    <source>
        <dbReference type="ARBA" id="ARBA00010871"/>
    </source>
</evidence>
<evidence type="ECO:0000256" key="2">
    <source>
        <dbReference type="ARBA" id="ARBA00003921"/>
    </source>
</evidence>
<dbReference type="SUPFAM" id="SSF56059">
    <property type="entry name" value="Glutathione synthetase ATP-binding domain-like"/>
    <property type="match status" value="1"/>
</dbReference>
<keyword evidence="12 20" id="KW-0460">Magnesium</keyword>
<dbReference type="AlphaFoldDB" id="A0A0M5LL84"/>
<evidence type="ECO:0000256" key="20">
    <source>
        <dbReference type="PIRSR" id="PIRSR039102-3"/>
    </source>
</evidence>
<evidence type="ECO:0000256" key="18">
    <source>
        <dbReference type="HAMAP-Rule" id="MF_00047"/>
    </source>
</evidence>
<organism evidence="23 24">
    <name type="scientific">Candidatus Thioglobus autotrophicus</name>
    <dbReference type="NCBI Taxonomy" id="1705394"/>
    <lineage>
        <taxon>Bacteria</taxon>
        <taxon>Pseudomonadati</taxon>
        <taxon>Pseudomonadota</taxon>
        <taxon>Gammaproteobacteria</taxon>
        <taxon>Candidatus Pseudothioglobaceae</taxon>
        <taxon>Candidatus Thioglobus</taxon>
    </lineage>
</organism>
<comment type="function">
    <text evidence="2 18">Cell wall formation.</text>
</comment>
<feature type="domain" description="ATP-grasp" evidence="22">
    <location>
        <begin position="98"/>
        <end position="291"/>
    </location>
</feature>
<evidence type="ECO:0000256" key="13">
    <source>
        <dbReference type="ARBA" id="ARBA00022960"/>
    </source>
</evidence>
<feature type="active site" evidence="19">
    <location>
        <position position="138"/>
    </location>
</feature>
<keyword evidence="13 18" id="KW-0133">Cell shape</keyword>
<dbReference type="GO" id="GO:0009252">
    <property type="term" value="P:peptidoglycan biosynthetic process"/>
    <property type="evidence" value="ECO:0007669"/>
    <property type="project" value="UniProtKB-UniRule"/>
</dbReference>
<evidence type="ECO:0000256" key="14">
    <source>
        <dbReference type="ARBA" id="ARBA00022984"/>
    </source>
</evidence>
<evidence type="ECO:0000256" key="6">
    <source>
        <dbReference type="ARBA" id="ARBA00012216"/>
    </source>
</evidence>
<evidence type="ECO:0000256" key="10">
    <source>
        <dbReference type="ARBA" id="ARBA00022741"/>
    </source>
</evidence>
<evidence type="ECO:0000256" key="9">
    <source>
        <dbReference type="ARBA" id="ARBA00022723"/>
    </source>
</evidence>
<evidence type="ECO:0000256" key="7">
    <source>
        <dbReference type="ARBA" id="ARBA00022490"/>
    </source>
</evidence>
<evidence type="ECO:0000313" key="23">
    <source>
        <dbReference type="EMBL" id="ALE52860.1"/>
    </source>
</evidence>
<accession>A0A0M5LL84</accession>
<dbReference type="GO" id="GO:0005829">
    <property type="term" value="C:cytosol"/>
    <property type="evidence" value="ECO:0007669"/>
    <property type="project" value="TreeGrafter"/>
</dbReference>
<dbReference type="RefSeq" id="WP_053951831.1">
    <property type="nucleotide sequence ID" value="NZ_CP010552.1"/>
</dbReference>
<keyword evidence="15 20" id="KW-0464">Manganese</keyword>
<feature type="binding site" evidence="20">
    <location>
        <position position="258"/>
    </location>
    <ligand>
        <name>Mg(2+)</name>
        <dbReference type="ChEBI" id="CHEBI:18420"/>
        <label>2</label>
    </ligand>
</feature>
<dbReference type="GO" id="GO:0046872">
    <property type="term" value="F:metal ion binding"/>
    <property type="evidence" value="ECO:0007669"/>
    <property type="project" value="UniProtKB-KW"/>
</dbReference>
<dbReference type="InterPro" id="IPR005905">
    <property type="entry name" value="D_ala_D_ala"/>
</dbReference>
<dbReference type="NCBIfam" id="NF002378">
    <property type="entry name" value="PRK01372.1"/>
    <property type="match status" value="1"/>
</dbReference>
<dbReference type="PATRIC" id="fig|1705394.5.peg.1273"/>
<dbReference type="Proteomes" id="UP000058020">
    <property type="component" value="Chromosome"/>
</dbReference>
<evidence type="ECO:0000256" key="17">
    <source>
        <dbReference type="ARBA" id="ARBA00047614"/>
    </source>
</evidence>
<dbReference type="InterPro" id="IPR011095">
    <property type="entry name" value="Dala_Dala_lig_C"/>
</dbReference>
<dbReference type="PIRSF" id="PIRSF039102">
    <property type="entry name" value="Ddl/VanB"/>
    <property type="match status" value="1"/>
</dbReference>
<reference evidence="23 24" key="1">
    <citation type="journal article" date="2015" name="Genome Announc.">
        <title>Genome Sequence of 'Candidatus Thioglobus autotrophica' Strain EF1, a Chemoautotroph from the SUP05 Clade of Marine Gammaproteobacteria.</title>
        <authorList>
            <person name="Shah V."/>
            <person name="Morris R.M."/>
        </authorList>
    </citation>
    <scope>NUCLEOTIDE SEQUENCE [LARGE SCALE GENOMIC DNA]</scope>
    <source>
        <strain evidence="23 24">EF1</strain>
    </source>
</reference>
<dbReference type="GO" id="GO:0071555">
    <property type="term" value="P:cell wall organization"/>
    <property type="evidence" value="ECO:0007669"/>
    <property type="project" value="UniProtKB-KW"/>
</dbReference>
<evidence type="ECO:0000256" key="3">
    <source>
        <dbReference type="ARBA" id="ARBA00004496"/>
    </source>
</evidence>
<comment type="catalytic activity">
    <reaction evidence="17 18">
        <text>2 D-alanine + ATP = D-alanyl-D-alanine + ADP + phosphate + H(+)</text>
        <dbReference type="Rhea" id="RHEA:11224"/>
        <dbReference type="ChEBI" id="CHEBI:15378"/>
        <dbReference type="ChEBI" id="CHEBI:30616"/>
        <dbReference type="ChEBI" id="CHEBI:43474"/>
        <dbReference type="ChEBI" id="CHEBI:57416"/>
        <dbReference type="ChEBI" id="CHEBI:57822"/>
        <dbReference type="ChEBI" id="CHEBI:456216"/>
        <dbReference type="EC" id="6.3.2.4"/>
    </reaction>
</comment>
<proteinExistence type="inferred from homology"/>
<keyword evidence="14 18" id="KW-0573">Peptidoglycan synthesis</keyword>
<feature type="binding site" evidence="20">
    <location>
        <position position="245"/>
    </location>
    <ligand>
        <name>Mg(2+)</name>
        <dbReference type="ChEBI" id="CHEBI:18420"/>
        <label>1</label>
    </ligand>
</feature>
<dbReference type="SUPFAM" id="SSF52440">
    <property type="entry name" value="PreATP-grasp domain"/>
    <property type="match status" value="1"/>
</dbReference>
<dbReference type="HAMAP" id="MF_00047">
    <property type="entry name" value="Dala_Dala_lig"/>
    <property type="match status" value="1"/>
</dbReference>
<gene>
    <name evidence="18" type="primary">ddl</name>
    <name evidence="23" type="ORF">SP60_06390</name>
</gene>
<evidence type="ECO:0000256" key="4">
    <source>
        <dbReference type="ARBA" id="ARBA00004752"/>
    </source>
</evidence>
<dbReference type="Pfam" id="PF07478">
    <property type="entry name" value="Dala_Dala_lig_C"/>
    <property type="match status" value="1"/>
</dbReference>
<dbReference type="EMBL" id="CP010552">
    <property type="protein sequence ID" value="ALE52860.1"/>
    <property type="molecule type" value="Genomic_DNA"/>
</dbReference>
<evidence type="ECO:0000256" key="11">
    <source>
        <dbReference type="ARBA" id="ARBA00022840"/>
    </source>
</evidence>
<sequence length="293" mass="32413">MIAVLMGGNSAERKVSLDSGEAVYQALKSQHIACFKFDWHGDNLNNLWSQKFDLAFIVLHGRGGEDGVIQKQLEDRHIAYTGSNSTASANGMDKHLCKEIWQSENLPLAASVLVNKESQLPDINFPLPWAVKPASEGSSIGISKVTNRSQLDSALTLAQRYDDKILIEQWIAGEEYTVAILGNKTLPVIKIVTDQDFYNYESKYLSNTTQYLCPCDLSKEQENQLQKIALKAFQAINATGWGRVDFILDKHNAPCLLEINTVPGMTSHSLVPMAAKAAGITFEQLVQQIIDEA</sequence>
<evidence type="ECO:0000256" key="16">
    <source>
        <dbReference type="ARBA" id="ARBA00023316"/>
    </source>
</evidence>
<dbReference type="FunFam" id="3.30.470.20:FF:000008">
    <property type="entry name" value="D-alanine--D-alanine ligase"/>
    <property type="match status" value="1"/>
</dbReference>
<dbReference type="GO" id="GO:0005524">
    <property type="term" value="F:ATP binding"/>
    <property type="evidence" value="ECO:0007669"/>
    <property type="project" value="UniProtKB-UniRule"/>
</dbReference>
<evidence type="ECO:0000256" key="1">
    <source>
        <dbReference type="ARBA" id="ARBA00001936"/>
    </source>
</evidence>
<evidence type="ECO:0000256" key="12">
    <source>
        <dbReference type="ARBA" id="ARBA00022842"/>
    </source>
</evidence>
<dbReference type="Gene3D" id="3.30.1490.20">
    <property type="entry name" value="ATP-grasp fold, A domain"/>
    <property type="match status" value="1"/>
</dbReference>
<dbReference type="NCBIfam" id="TIGR01205">
    <property type="entry name" value="D_ala_D_alaTIGR"/>
    <property type="match status" value="1"/>
</dbReference>
<comment type="cofactor">
    <cofactor evidence="1">
        <name>Mn(2+)</name>
        <dbReference type="ChEBI" id="CHEBI:29035"/>
    </cofactor>
</comment>
<keyword evidence="8 18" id="KW-0436">Ligase</keyword>
<evidence type="ECO:0000256" key="15">
    <source>
        <dbReference type="ARBA" id="ARBA00023211"/>
    </source>
</evidence>
<dbReference type="UniPathway" id="UPA00219"/>
<evidence type="ECO:0000256" key="21">
    <source>
        <dbReference type="PROSITE-ProRule" id="PRU00409"/>
    </source>
</evidence>
<feature type="binding site" evidence="20">
    <location>
        <position position="260"/>
    </location>
    <ligand>
        <name>Mg(2+)</name>
        <dbReference type="ChEBI" id="CHEBI:18420"/>
        <label>2</label>
    </ligand>
</feature>
<dbReference type="PROSITE" id="PS00844">
    <property type="entry name" value="DALA_DALA_LIGASE_2"/>
    <property type="match status" value="1"/>
</dbReference>
<dbReference type="InterPro" id="IPR013815">
    <property type="entry name" value="ATP_grasp_subdomain_1"/>
</dbReference>
<dbReference type="PANTHER" id="PTHR23132:SF23">
    <property type="entry name" value="D-ALANINE--D-ALANINE LIGASE B"/>
    <property type="match status" value="1"/>
</dbReference>
<feature type="active site" evidence="19">
    <location>
        <position position="269"/>
    </location>
</feature>
<comment type="pathway">
    <text evidence="4 18">Cell wall biogenesis; peptidoglycan biosynthesis.</text>
</comment>
<dbReference type="Gene3D" id="3.40.50.20">
    <property type="match status" value="1"/>
</dbReference>
<keyword evidence="16 18" id="KW-0961">Cell wall biogenesis/degradation</keyword>
<evidence type="ECO:0000313" key="24">
    <source>
        <dbReference type="Proteomes" id="UP000058020"/>
    </source>
</evidence>
<dbReference type="InterPro" id="IPR000291">
    <property type="entry name" value="D-Ala_lig_Van_CS"/>
</dbReference>
<comment type="subcellular location">
    <subcellularLocation>
        <location evidence="3 18">Cytoplasm</location>
    </subcellularLocation>
</comment>
<evidence type="ECO:0000259" key="22">
    <source>
        <dbReference type="PROSITE" id="PS50975"/>
    </source>
</evidence>
<dbReference type="InterPro" id="IPR011761">
    <property type="entry name" value="ATP-grasp"/>
</dbReference>
<name>A0A0M5LL84_9GAMM</name>
<protein>
    <recommendedName>
        <fullName evidence="6 18">D-alanine--D-alanine ligase</fullName>
        <ecNumber evidence="6 18">6.3.2.4</ecNumber>
    </recommendedName>
    <alternativeName>
        <fullName evidence="18">D-Ala-D-Ala ligase</fullName>
    </alternativeName>
    <alternativeName>
        <fullName evidence="18">D-alanylalanine synthetase</fullName>
    </alternativeName>
</protein>
<dbReference type="STRING" id="1705394.SP60_06390"/>
<comment type="similarity">
    <text evidence="5 18">Belongs to the D-alanine--D-alanine ligase family.</text>
</comment>
<keyword evidence="11 21" id="KW-0067">ATP-binding</keyword>
<keyword evidence="7 18" id="KW-0963">Cytoplasm</keyword>
<feature type="binding site" evidence="20">
    <location>
        <position position="258"/>
    </location>
    <ligand>
        <name>Mg(2+)</name>
        <dbReference type="ChEBI" id="CHEBI:18420"/>
        <label>1</label>
    </ligand>
</feature>
<dbReference type="PANTHER" id="PTHR23132">
    <property type="entry name" value="D-ALANINE--D-ALANINE LIGASE"/>
    <property type="match status" value="1"/>
</dbReference>
<dbReference type="PROSITE" id="PS50975">
    <property type="entry name" value="ATP_GRASP"/>
    <property type="match status" value="1"/>
</dbReference>
<dbReference type="OrthoDB" id="9813261at2"/>
<dbReference type="Gene3D" id="3.30.470.20">
    <property type="entry name" value="ATP-grasp fold, B domain"/>
    <property type="match status" value="1"/>
</dbReference>
<dbReference type="GO" id="GO:0008360">
    <property type="term" value="P:regulation of cell shape"/>
    <property type="evidence" value="ECO:0007669"/>
    <property type="project" value="UniProtKB-KW"/>
</dbReference>
<evidence type="ECO:0000256" key="8">
    <source>
        <dbReference type="ARBA" id="ARBA00022598"/>
    </source>
</evidence>
<dbReference type="KEGG" id="tho:SP60_06390"/>
<dbReference type="InterPro" id="IPR016185">
    <property type="entry name" value="PreATP-grasp_dom_sf"/>
</dbReference>
<comment type="cofactor">
    <cofactor evidence="20">
        <name>Mg(2+)</name>
        <dbReference type="ChEBI" id="CHEBI:18420"/>
    </cofactor>
    <cofactor evidence="20">
        <name>Mn(2+)</name>
        <dbReference type="ChEBI" id="CHEBI:29035"/>
    </cofactor>
    <text evidence="20">Binds 2 magnesium or manganese ions per subunit.</text>
</comment>
<keyword evidence="24" id="KW-1185">Reference proteome</keyword>